<keyword evidence="3" id="KW-1185">Reference proteome</keyword>
<dbReference type="RefSeq" id="XP_015469936.1">
    <property type="nucleotide sequence ID" value="XM_015609299.1"/>
</dbReference>
<evidence type="ECO:0000256" key="1">
    <source>
        <dbReference type="SAM" id="MobiDB-lite"/>
    </source>
</evidence>
<dbReference type="AlphaFoldDB" id="A0A0V1Q653"/>
<name>A0A0V1Q653_9ASCO</name>
<dbReference type="Proteomes" id="UP000054251">
    <property type="component" value="Unassembled WGS sequence"/>
</dbReference>
<evidence type="ECO:0000313" key="3">
    <source>
        <dbReference type="Proteomes" id="UP000054251"/>
    </source>
</evidence>
<organism evidence="2 3">
    <name type="scientific">Debaryomyces fabryi</name>
    <dbReference type="NCBI Taxonomy" id="58627"/>
    <lineage>
        <taxon>Eukaryota</taxon>
        <taxon>Fungi</taxon>
        <taxon>Dikarya</taxon>
        <taxon>Ascomycota</taxon>
        <taxon>Saccharomycotina</taxon>
        <taxon>Pichiomycetes</taxon>
        <taxon>Debaryomycetaceae</taxon>
        <taxon>Debaryomyces</taxon>
    </lineage>
</organism>
<evidence type="ECO:0000313" key="2">
    <source>
        <dbReference type="EMBL" id="KSA03834.1"/>
    </source>
</evidence>
<dbReference type="OrthoDB" id="3997547at2759"/>
<protein>
    <submittedName>
        <fullName evidence="2">Uncharacterized protein</fullName>
    </submittedName>
</protein>
<comment type="caution">
    <text evidence="2">The sequence shown here is derived from an EMBL/GenBank/DDBJ whole genome shotgun (WGS) entry which is preliminary data.</text>
</comment>
<proteinExistence type="predicted"/>
<accession>A0A0V1Q653</accession>
<gene>
    <name evidence="2" type="ORF">AC631_00469</name>
</gene>
<dbReference type="GeneID" id="26837478"/>
<reference evidence="2 3" key="1">
    <citation type="submission" date="2015-11" db="EMBL/GenBank/DDBJ databases">
        <title>The genome of Debaryomyces fabryi.</title>
        <authorList>
            <person name="Tafer H."/>
            <person name="Lopandic K."/>
        </authorList>
    </citation>
    <scope>NUCLEOTIDE SEQUENCE [LARGE SCALE GENOMIC DNA]</scope>
    <source>
        <strain evidence="2 3">CBS 789</strain>
    </source>
</reference>
<dbReference type="EMBL" id="LMYN01000005">
    <property type="protein sequence ID" value="KSA03834.1"/>
    <property type="molecule type" value="Genomic_DNA"/>
</dbReference>
<sequence length="176" mass="19862">MAGEAAYSMNFASKRKREEVEPDTKKVKNFINEKERQEFSSSNEWPIYNHPDGGIVKITPWGSVRQFVDAGGNTVTKFEDINFQDISFANSQTANVYDMPSTPVSMNQNTNSFSSPSTCDVDGIKLSPSDEAENYVINGYGKLQGSGAQQQQFQQEHENYFGMEDHDLEYDDMVKI</sequence>
<feature type="region of interest" description="Disordered" evidence="1">
    <location>
        <begin position="1"/>
        <end position="23"/>
    </location>
</feature>